<evidence type="ECO:0000256" key="2">
    <source>
        <dbReference type="ARBA" id="ARBA00002786"/>
    </source>
</evidence>
<dbReference type="InterPro" id="IPR006316">
    <property type="entry name" value="Trp_synth_b-like"/>
</dbReference>
<dbReference type="NCBIfam" id="NF009057">
    <property type="entry name" value="PRK12391.1"/>
    <property type="match status" value="1"/>
</dbReference>
<protein>
    <recommendedName>
        <fullName evidence="12">Tryptophan synthase beta chain</fullName>
        <ecNumber evidence="12">4.2.1.20</ecNumber>
    </recommendedName>
</protein>
<organism evidence="14 15">
    <name type="scientific">Candidatus Lambdaproteobacteria bacterium RIFOXYD2_FULL_56_26</name>
    <dbReference type="NCBI Taxonomy" id="1817773"/>
    <lineage>
        <taxon>Bacteria</taxon>
        <taxon>Pseudomonadati</taxon>
        <taxon>Pseudomonadota</taxon>
        <taxon>Candidatus Lambdaproteobacteria</taxon>
    </lineage>
</organism>
<evidence type="ECO:0000313" key="14">
    <source>
        <dbReference type="EMBL" id="OGG99052.1"/>
    </source>
</evidence>
<dbReference type="GO" id="GO:0004834">
    <property type="term" value="F:tryptophan synthase activity"/>
    <property type="evidence" value="ECO:0007669"/>
    <property type="project" value="UniProtKB-UniRule"/>
</dbReference>
<comment type="cofactor">
    <cofactor evidence="1 12">
        <name>pyridoxal 5'-phosphate</name>
        <dbReference type="ChEBI" id="CHEBI:597326"/>
    </cofactor>
</comment>
<keyword evidence="7 12" id="KW-0822">Tryptophan biosynthesis</keyword>
<dbReference type="UniPathway" id="UPA00035">
    <property type="reaction ID" value="UER00044"/>
</dbReference>
<name>A0A1F6GLS4_9PROT</name>
<accession>A0A1F6GLS4</accession>
<dbReference type="PANTHER" id="PTHR48077">
    <property type="entry name" value="TRYPTOPHAN SYNTHASE-RELATED"/>
    <property type="match status" value="1"/>
</dbReference>
<dbReference type="GO" id="GO:0030170">
    <property type="term" value="F:pyridoxal phosphate binding"/>
    <property type="evidence" value="ECO:0007669"/>
    <property type="project" value="InterPro"/>
</dbReference>
<evidence type="ECO:0000256" key="6">
    <source>
        <dbReference type="ARBA" id="ARBA00022605"/>
    </source>
</evidence>
<comment type="catalytic activity">
    <reaction evidence="11 12">
        <text>(1S,2R)-1-C-(indol-3-yl)glycerol 3-phosphate + L-serine = D-glyceraldehyde 3-phosphate + L-tryptophan + H2O</text>
        <dbReference type="Rhea" id="RHEA:10532"/>
        <dbReference type="ChEBI" id="CHEBI:15377"/>
        <dbReference type="ChEBI" id="CHEBI:33384"/>
        <dbReference type="ChEBI" id="CHEBI:57912"/>
        <dbReference type="ChEBI" id="CHEBI:58866"/>
        <dbReference type="ChEBI" id="CHEBI:59776"/>
        <dbReference type="EC" id="4.2.1.20"/>
    </reaction>
</comment>
<comment type="similarity">
    <text evidence="4 12">Belongs to the TrpB family.</text>
</comment>
<comment type="caution">
    <text evidence="14">The sequence shown here is derived from an EMBL/GenBank/DDBJ whole genome shotgun (WGS) entry which is preliminary data.</text>
</comment>
<sequence length="455" mass="49825">MSKVKILLDESEIPTHWYNIVADMPNPPAPPLGPDGNPIGPDALAAIFPEALIEQEMTQQRWVEIPEPVREAYKLWRPSPMFRARRLEAALGTPARIYYKYEGVAAAGSHKSNTAIPQAYYNHKAGIKRIATETGAGQWGSAIAQAGQFFGLDVKVYMVKVSYQQKPYRRSLMQTWGAEVVASPSKDTQAGRNILAQDPNSPGSLGIAISEAVEDAASRADTNYALGSVLNHVLLHQTVIGLEAKKQFQLVGDYPDIIYAPCGGGSNFGGVAFPFLTDKWQGRDIRLVAVEPISCPTLTKGHYAYDFGDVAGMTPLMLMYTLGHDFVPPSIHAGGLRYHGDSPLVSQLYHEGHIEARAVPNLGTFEAGVMFARAEGIVPAPESCHGIRAMMDDALECKKTGEAKCLFFNLSGHGHFDMSAYDKYFAGEIQDYAYPEEEIKRSIARLPQVKRPESP</sequence>
<reference evidence="14 15" key="1">
    <citation type="journal article" date="2016" name="Nat. Commun.">
        <title>Thousands of microbial genomes shed light on interconnected biogeochemical processes in an aquifer system.</title>
        <authorList>
            <person name="Anantharaman K."/>
            <person name="Brown C.T."/>
            <person name="Hug L.A."/>
            <person name="Sharon I."/>
            <person name="Castelle C.J."/>
            <person name="Probst A.J."/>
            <person name="Thomas B.C."/>
            <person name="Singh A."/>
            <person name="Wilkins M.J."/>
            <person name="Karaoz U."/>
            <person name="Brodie E.L."/>
            <person name="Williams K.H."/>
            <person name="Hubbard S.S."/>
            <person name="Banfield J.F."/>
        </authorList>
    </citation>
    <scope>NUCLEOTIDE SEQUENCE [LARGE SCALE GENOMIC DNA]</scope>
</reference>
<comment type="pathway">
    <text evidence="3 12">Amino-acid biosynthesis; L-tryptophan biosynthesis; L-tryptophan from chorismate: step 5/5.</text>
</comment>
<evidence type="ECO:0000256" key="11">
    <source>
        <dbReference type="ARBA" id="ARBA00049047"/>
    </source>
</evidence>
<keyword evidence="8 12" id="KW-0663">Pyridoxal phosphate</keyword>
<dbReference type="SUPFAM" id="SSF53686">
    <property type="entry name" value="Tryptophan synthase beta subunit-like PLP-dependent enzymes"/>
    <property type="match status" value="1"/>
</dbReference>
<evidence type="ECO:0000256" key="1">
    <source>
        <dbReference type="ARBA" id="ARBA00001933"/>
    </source>
</evidence>
<dbReference type="Proteomes" id="UP000177583">
    <property type="component" value="Unassembled WGS sequence"/>
</dbReference>
<dbReference type="NCBIfam" id="TIGR01415">
    <property type="entry name" value="trpB_rel"/>
    <property type="match status" value="1"/>
</dbReference>
<evidence type="ECO:0000256" key="7">
    <source>
        <dbReference type="ARBA" id="ARBA00022822"/>
    </source>
</evidence>
<evidence type="ECO:0000256" key="4">
    <source>
        <dbReference type="ARBA" id="ARBA00009982"/>
    </source>
</evidence>
<dbReference type="PIRSF" id="PIRSF001413">
    <property type="entry name" value="Trp_syn_beta"/>
    <property type="match status" value="1"/>
</dbReference>
<evidence type="ECO:0000256" key="8">
    <source>
        <dbReference type="ARBA" id="ARBA00022898"/>
    </source>
</evidence>
<dbReference type="HAMAP" id="MF_00133">
    <property type="entry name" value="Trp_synth_beta"/>
    <property type="match status" value="1"/>
</dbReference>
<keyword evidence="6 12" id="KW-0028">Amino-acid biosynthesis</keyword>
<dbReference type="GO" id="GO:0052684">
    <property type="term" value="F:L-serine hydro-lyase (adding indole, L-tryptophan-forming) activity"/>
    <property type="evidence" value="ECO:0007669"/>
    <property type="project" value="TreeGrafter"/>
</dbReference>
<proteinExistence type="inferred from homology"/>
<dbReference type="PANTHER" id="PTHR48077:SF6">
    <property type="entry name" value="TRYPTOPHAN SYNTHASE"/>
    <property type="match status" value="1"/>
</dbReference>
<dbReference type="EC" id="4.2.1.20" evidence="12"/>
<gene>
    <name evidence="12" type="primary">trpB</name>
    <name evidence="14" type="ORF">A2557_09825</name>
</gene>
<evidence type="ECO:0000256" key="9">
    <source>
        <dbReference type="ARBA" id="ARBA00023141"/>
    </source>
</evidence>
<dbReference type="InterPro" id="IPR023026">
    <property type="entry name" value="Trp_synth_beta/beta-like"/>
</dbReference>
<dbReference type="Gene3D" id="3.40.50.1100">
    <property type="match status" value="2"/>
</dbReference>
<feature type="modified residue" description="N6-(pyridoxal phosphate)lysine" evidence="12">
    <location>
        <position position="111"/>
    </location>
</feature>
<keyword evidence="9 12" id="KW-0057">Aromatic amino acid biosynthesis</keyword>
<dbReference type="InterPro" id="IPR036052">
    <property type="entry name" value="TrpB-like_PALP_sf"/>
</dbReference>
<evidence type="ECO:0000256" key="10">
    <source>
        <dbReference type="ARBA" id="ARBA00023239"/>
    </source>
</evidence>
<dbReference type="GO" id="GO:0005737">
    <property type="term" value="C:cytoplasm"/>
    <property type="evidence" value="ECO:0007669"/>
    <property type="project" value="TreeGrafter"/>
</dbReference>
<feature type="domain" description="Tryptophan synthase beta chain-like PALP" evidence="13">
    <location>
        <begin position="76"/>
        <end position="403"/>
    </location>
</feature>
<dbReference type="Pfam" id="PF00291">
    <property type="entry name" value="PALP"/>
    <property type="match status" value="1"/>
</dbReference>
<evidence type="ECO:0000256" key="5">
    <source>
        <dbReference type="ARBA" id="ARBA00011270"/>
    </source>
</evidence>
<dbReference type="EMBL" id="MFNF01000061">
    <property type="protein sequence ID" value="OGG99052.1"/>
    <property type="molecule type" value="Genomic_DNA"/>
</dbReference>
<evidence type="ECO:0000256" key="3">
    <source>
        <dbReference type="ARBA" id="ARBA00004733"/>
    </source>
</evidence>
<comment type="subunit">
    <text evidence="5 12">Tetramer of two alpha and two beta chains.</text>
</comment>
<evidence type="ECO:0000313" key="15">
    <source>
        <dbReference type="Proteomes" id="UP000177583"/>
    </source>
</evidence>
<dbReference type="PIRSF" id="PIRSF500824">
    <property type="entry name" value="TrpB_prok"/>
    <property type="match status" value="1"/>
</dbReference>
<evidence type="ECO:0000256" key="12">
    <source>
        <dbReference type="HAMAP-Rule" id="MF_00133"/>
    </source>
</evidence>
<comment type="function">
    <text evidence="2 12">The beta subunit is responsible for the synthesis of L-tryptophan from indole and L-serine.</text>
</comment>
<keyword evidence="10 12" id="KW-0456">Lyase</keyword>
<dbReference type="AlphaFoldDB" id="A0A1F6GLS4"/>
<dbReference type="InterPro" id="IPR001926">
    <property type="entry name" value="TrpB-like_PALP"/>
</dbReference>
<evidence type="ECO:0000259" key="13">
    <source>
        <dbReference type="Pfam" id="PF00291"/>
    </source>
</evidence>